<name>A0A7V1EIC6_UNCW3</name>
<keyword evidence="3" id="KW-0479">Metal-binding</keyword>
<gene>
    <name evidence="3 7" type="primary">coaBC</name>
    <name evidence="7" type="ORF">ENP86_07315</name>
</gene>
<dbReference type="SUPFAM" id="SSF52507">
    <property type="entry name" value="Homo-oligomeric flavin-containing Cys decarboxylases, HFCD"/>
    <property type="match status" value="1"/>
</dbReference>
<dbReference type="Pfam" id="PF02441">
    <property type="entry name" value="Flavoprotein"/>
    <property type="match status" value="1"/>
</dbReference>
<feature type="region of interest" description="Phosphopantothenate--cysteine ligase" evidence="3">
    <location>
        <begin position="184"/>
        <end position="383"/>
    </location>
</feature>
<dbReference type="UniPathway" id="UPA00241">
    <property type="reaction ID" value="UER00353"/>
</dbReference>
<dbReference type="Gene3D" id="3.40.50.10300">
    <property type="entry name" value="CoaB-like"/>
    <property type="match status" value="1"/>
</dbReference>
<evidence type="ECO:0000313" key="7">
    <source>
        <dbReference type="EMBL" id="HDY59342.1"/>
    </source>
</evidence>
<comment type="pathway">
    <text evidence="3 4">Cofactor biosynthesis; coenzyme A biosynthesis; CoA from (R)-pantothenate: step 2/5.</text>
</comment>
<comment type="caution">
    <text evidence="3">Lacks conserved residue(s) required for the propagation of feature annotation.</text>
</comment>
<dbReference type="InterPro" id="IPR035929">
    <property type="entry name" value="CoaB-like_sf"/>
</dbReference>
<feature type="binding site" evidence="3">
    <location>
        <position position="328"/>
    </location>
    <ligand>
        <name>CTP</name>
        <dbReference type="ChEBI" id="CHEBI:37563"/>
    </ligand>
</feature>
<evidence type="ECO:0000256" key="3">
    <source>
        <dbReference type="HAMAP-Rule" id="MF_02225"/>
    </source>
</evidence>
<evidence type="ECO:0000256" key="1">
    <source>
        <dbReference type="ARBA" id="ARBA00022793"/>
    </source>
</evidence>
<dbReference type="GO" id="GO:0004632">
    <property type="term" value="F:phosphopantothenate--cysteine ligase activity"/>
    <property type="evidence" value="ECO:0007669"/>
    <property type="project" value="UniProtKB-UniRule"/>
</dbReference>
<keyword evidence="3 4" id="KW-0288">FMN</keyword>
<dbReference type="NCBIfam" id="TIGR00521">
    <property type="entry name" value="coaBC_dfp"/>
    <property type="match status" value="1"/>
</dbReference>
<comment type="similarity">
    <text evidence="3 4">In the N-terminal section; belongs to the HFCD (homo-oligomeric flavin containing Cys decarboxylase) superfamily.</text>
</comment>
<feature type="domain" description="DNA/pantothenate metabolism flavoprotein C-terminal" evidence="6">
    <location>
        <begin position="180"/>
        <end position="381"/>
    </location>
</feature>
<organism evidence="7">
    <name type="scientific">candidate division WOR-3 bacterium</name>
    <dbReference type="NCBI Taxonomy" id="2052148"/>
    <lineage>
        <taxon>Bacteria</taxon>
        <taxon>Bacteria division WOR-3</taxon>
    </lineage>
</organism>
<dbReference type="PANTHER" id="PTHR14359">
    <property type="entry name" value="HOMO-OLIGOMERIC FLAVIN CONTAINING CYS DECARBOXYLASE FAMILY"/>
    <property type="match status" value="1"/>
</dbReference>
<dbReference type="Gene3D" id="3.40.50.1950">
    <property type="entry name" value="Flavin prenyltransferase-like"/>
    <property type="match status" value="1"/>
</dbReference>
<evidence type="ECO:0000259" key="5">
    <source>
        <dbReference type="Pfam" id="PF02441"/>
    </source>
</evidence>
<evidence type="ECO:0000256" key="4">
    <source>
        <dbReference type="RuleBase" id="RU364078"/>
    </source>
</evidence>
<comment type="catalytic activity">
    <reaction evidence="3 4">
        <text>N-[(R)-4-phosphopantothenoyl]-L-cysteine + H(+) = (R)-4'-phosphopantetheine + CO2</text>
        <dbReference type="Rhea" id="RHEA:16793"/>
        <dbReference type="ChEBI" id="CHEBI:15378"/>
        <dbReference type="ChEBI" id="CHEBI:16526"/>
        <dbReference type="ChEBI" id="CHEBI:59458"/>
        <dbReference type="ChEBI" id="CHEBI:61723"/>
        <dbReference type="EC" id="4.1.1.36"/>
    </reaction>
</comment>
<dbReference type="EMBL" id="DSKY01000020">
    <property type="protein sequence ID" value="HDY59342.1"/>
    <property type="molecule type" value="Genomic_DNA"/>
</dbReference>
<dbReference type="AlphaFoldDB" id="A0A7V1EIC6"/>
<dbReference type="SUPFAM" id="SSF102645">
    <property type="entry name" value="CoaB-like"/>
    <property type="match status" value="1"/>
</dbReference>
<dbReference type="InterPro" id="IPR005252">
    <property type="entry name" value="CoaBC"/>
</dbReference>
<dbReference type="GO" id="GO:0046872">
    <property type="term" value="F:metal ion binding"/>
    <property type="evidence" value="ECO:0007669"/>
    <property type="project" value="UniProtKB-KW"/>
</dbReference>
<keyword evidence="3 4" id="KW-0285">Flavoprotein</keyword>
<comment type="catalytic activity">
    <reaction evidence="3 4">
        <text>(R)-4'-phosphopantothenate + L-cysteine + CTP = N-[(R)-4-phosphopantothenoyl]-L-cysteine + CMP + diphosphate + H(+)</text>
        <dbReference type="Rhea" id="RHEA:19397"/>
        <dbReference type="ChEBI" id="CHEBI:10986"/>
        <dbReference type="ChEBI" id="CHEBI:15378"/>
        <dbReference type="ChEBI" id="CHEBI:33019"/>
        <dbReference type="ChEBI" id="CHEBI:35235"/>
        <dbReference type="ChEBI" id="CHEBI:37563"/>
        <dbReference type="ChEBI" id="CHEBI:59458"/>
        <dbReference type="ChEBI" id="CHEBI:60377"/>
        <dbReference type="EC" id="6.3.2.5"/>
    </reaction>
</comment>
<reference evidence="7" key="1">
    <citation type="journal article" date="2020" name="mSystems">
        <title>Genome- and Community-Level Interaction Insights into Carbon Utilization and Element Cycling Functions of Hydrothermarchaeota in Hydrothermal Sediment.</title>
        <authorList>
            <person name="Zhou Z."/>
            <person name="Liu Y."/>
            <person name="Xu W."/>
            <person name="Pan J."/>
            <person name="Luo Z.H."/>
            <person name="Li M."/>
        </authorList>
    </citation>
    <scope>NUCLEOTIDE SEQUENCE [LARGE SCALE GENOMIC DNA]</scope>
    <source>
        <strain evidence="7">SpSt-258</strain>
    </source>
</reference>
<evidence type="ECO:0000259" key="6">
    <source>
        <dbReference type="Pfam" id="PF04127"/>
    </source>
</evidence>
<proteinExistence type="inferred from homology"/>
<dbReference type="EC" id="4.1.1.36" evidence="3"/>
<dbReference type="InterPro" id="IPR003382">
    <property type="entry name" value="Flavoprotein"/>
</dbReference>
<dbReference type="GO" id="GO:0071513">
    <property type="term" value="C:phosphopantothenoylcysteine decarboxylase complex"/>
    <property type="evidence" value="ECO:0007669"/>
    <property type="project" value="TreeGrafter"/>
</dbReference>
<accession>A0A7V1EIC6</accession>
<comment type="cofactor">
    <cofactor evidence="3">
        <name>FMN</name>
        <dbReference type="ChEBI" id="CHEBI:58210"/>
    </cofactor>
    <text evidence="3">Binds 1 FMN per subunit.</text>
</comment>
<dbReference type="Pfam" id="PF04127">
    <property type="entry name" value="DFP"/>
    <property type="match status" value="1"/>
</dbReference>
<feature type="domain" description="Flavoprotein" evidence="5">
    <location>
        <begin position="1"/>
        <end position="170"/>
    </location>
</feature>
<feature type="binding site" evidence="3">
    <location>
        <position position="272"/>
    </location>
    <ligand>
        <name>CTP</name>
        <dbReference type="ChEBI" id="CHEBI:37563"/>
    </ligand>
</feature>
<dbReference type="InterPro" id="IPR007085">
    <property type="entry name" value="DNA/pantothenate-metab_flavo_C"/>
</dbReference>
<dbReference type="PANTHER" id="PTHR14359:SF6">
    <property type="entry name" value="PHOSPHOPANTOTHENOYLCYSTEINE DECARBOXYLASE"/>
    <property type="match status" value="1"/>
</dbReference>
<keyword evidence="3" id="KW-0511">Multifunctional enzyme</keyword>
<feature type="region of interest" description="Phosphopantothenoylcysteine decarboxylase" evidence="3">
    <location>
        <begin position="1"/>
        <end position="183"/>
    </location>
</feature>
<comment type="function">
    <text evidence="3">Catalyzes two sequential steps in the biosynthesis of coenzyme A. In the first step cysteine is conjugated to 4'-phosphopantothenate to form 4-phosphopantothenoylcysteine. In the second step the latter compound is decarboxylated to form 4'-phosphopantotheine.</text>
</comment>
<keyword evidence="1 3" id="KW-0210">Decarboxylase</keyword>
<feature type="binding site" evidence="3">
    <location>
        <position position="314"/>
    </location>
    <ligand>
        <name>CTP</name>
        <dbReference type="ChEBI" id="CHEBI:37563"/>
    </ligand>
</feature>
<sequence length="383" mass="42644">MKVVIGITGSIAGYKALELIRLLRRKGNEVRVVLTKSALEFVTPISCQTLSDNEVYIDQFALTKGIKHLSLNDWADILVVAPATANIIGKAANGIGDDLLSTTLISFQKPILFVPAMDSGMWSNNIVQDNLKKLKKNGYYILEPDSGPLASGKIGKGRFPRVERIYNKILVCINDYRTLGGKKILITGGRTEEDIDSVRVITNRSSGIMALELYEAAKCRDGDVRLIMGQAGVSVPDEPEIIRVRTSYEMLNTLKKHIEWADVLIMSAAIGDYKPLELSHTKIHADSLRLVLKKNIDILKSIKNYKKYKIFIGFSVEDKDALKRAQKKLKEKGLDYIVSNPVSVIGKETTSVTILKKNGEFLELGRLSKWELANQILDLIARE</sequence>
<comment type="caution">
    <text evidence="7">The sequence shown here is derived from an EMBL/GenBank/DDBJ whole genome shotgun (WGS) entry which is preliminary data.</text>
</comment>
<keyword evidence="3" id="KW-0460">Magnesium</keyword>
<feature type="binding site" evidence="3">
    <location>
        <position position="282"/>
    </location>
    <ligand>
        <name>CTP</name>
        <dbReference type="ChEBI" id="CHEBI:37563"/>
    </ligand>
</feature>
<dbReference type="GO" id="GO:0010181">
    <property type="term" value="F:FMN binding"/>
    <property type="evidence" value="ECO:0007669"/>
    <property type="project" value="UniProtKB-UniRule"/>
</dbReference>
<evidence type="ECO:0000256" key="2">
    <source>
        <dbReference type="ARBA" id="ARBA00023239"/>
    </source>
</evidence>
<dbReference type="GO" id="GO:0004633">
    <property type="term" value="F:phosphopantothenoylcysteine decarboxylase activity"/>
    <property type="evidence" value="ECO:0007669"/>
    <property type="project" value="UniProtKB-UniRule"/>
</dbReference>
<dbReference type="EC" id="6.3.2.5" evidence="3"/>
<feature type="binding site" evidence="3">
    <location>
        <position position="332"/>
    </location>
    <ligand>
        <name>CTP</name>
        <dbReference type="ChEBI" id="CHEBI:37563"/>
    </ligand>
</feature>
<dbReference type="GO" id="GO:0015941">
    <property type="term" value="P:pantothenate catabolic process"/>
    <property type="evidence" value="ECO:0007669"/>
    <property type="project" value="InterPro"/>
</dbReference>
<comment type="function">
    <text evidence="4">Catalyzes two steps in the biosynthesis of coenzyme A. In the first step cysteine is conjugated to 4'-phosphopantothenate to form 4-phosphopantothenoylcysteine, in the latter compound is decarboxylated to form 4'-phosphopantotheine.</text>
</comment>
<dbReference type="GO" id="GO:0015937">
    <property type="term" value="P:coenzyme A biosynthetic process"/>
    <property type="evidence" value="ECO:0007669"/>
    <property type="project" value="UniProtKB-UniRule"/>
</dbReference>
<keyword evidence="3 4" id="KW-0436">Ligase</keyword>
<dbReference type="InterPro" id="IPR036551">
    <property type="entry name" value="Flavin_trans-like"/>
</dbReference>
<comment type="pathway">
    <text evidence="3 4">Cofactor biosynthesis; coenzyme A biosynthesis; CoA from (R)-pantothenate: step 3/5.</text>
</comment>
<dbReference type="HAMAP" id="MF_02225">
    <property type="entry name" value="CoaBC"/>
    <property type="match status" value="1"/>
</dbReference>
<comment type="cofactor">
    <cofactor evidence="3">
        <name>Mg(2+)</name>
        <dbReference type="ChEBI" id="CHEBI:18420"/>
    </cofactor>
</comment>
<protein>
    <recommendedName>
        <fullName evidence="3">Coenzyme A biosynthesis bifunctional protein CoaBC</fullName>
    </recommendedName>
    <alternativeName>
        <fullName evidence="3">DNA/pantothenate metabolism flavoprotein</fullName>
    </alternativeName>
    <alternativeName>
        <fullName evidence="3">Phosphopantothenoylcysteine synthetase/decarboxylase</fullName>
        <shortName evidence="3">PPCS-PPCDC</shortName>
    </alternativeName>
    <domain>
        <recommendedName>
            <fullName evidence="3">Phosphopantothenoylcysteine decarboxylase</fullName>
            <shortName evidence="3">PPC decarboxylase</shortName>
            <shortName evidence="3">PPC-DC</shortName>
            <ecNumber evidence="3">4.1.1.36</ecNumber>
        </recommendedName>
        <alternativeName>
            <fullName evidence="3">CoaC</fullName>
        </alternativeName>
    </domain>
    <domain>
        <recommendedName>
            <fullName evidence="3">Phosphopantothenate--cysteine ligase</fullName>
            <ecNumber evidence="3">6.3.2.5</ecNumber>
        </recommendedName>
        <alternativeName>
            <fullName evidence="3">CoaB</fullName>
        </alternativeName>
        <alternativeName>
            <fullName evidence="3">Phosphopantothenoylcysteine synthetase</fullName>
            <shortName evidence="3">PPC synthetase</shortName>
            <shortName evidence="3">PPC-S</shortName>
        </alternativeName>
    </domain>
</protein>
<comment type="similarity">
    <text evidence="3 4">In the C-terminal section; belongs to the PPC synthetase family.</text>
</comment>
<keyword evidence="2 3" id="KW-0456">Lyase</keyword>